<dbReference type="PANTHER" id="PTHR45586:SF1">
    <property type="entry name" value="LIPOPOLYSACCHARIDE ASSEMBLY PROTEIN B"/>
    <property type="match status" value="1"/>
</dbReference>
<dbReference type="Proteomes" id="UP001597073">
    <property type="component" value="Unassembled WGS sequence"/>
</dbReference>
<dbReference type="InterPro" id="IPR011990">
    <property type="entry name" value="TPR-like_helical_dom_sf"/>
</dbReference>
<dbReference type="Gene3D" id="1.25.40.10">
    <property type="entry name" value="Tetratricopeptide repeat domain"/>
    <property type="match status" value="1"/>
</dbReference>
<gene>
    <name evidence="4" type="ORF">ACFQZI_02480</name>
</gene>
<evidence type="ECO:0000313" key="5">
    <source>
        <dbReference type="Proteomes" id="UP001597073"/>
    </source>
</evidence>
<keyword evidence="5" id="KW-1185">Reference proteome</keyword>
<dbReference type="RefSeq" id="WP_377138038.1">
    <property type="nucleotide sequence ID" value="NZ_JBHTIA010000003.1"/>
</dbReference>
<proteinExistence type="predicted"/>
<dbReference type="Pfam" id="PF14559">
    <property type="entry name" value="TPR_19"/>
    <property type="match status" value="1"/>
</dbReference>
<dbReference type="EMBL" id="JBHTIA010000003">
    <property type="protein sequence ID" value="MFD0763704.1"/>
    <property type="molecule type" value="Genomic_DNA"/>
</dbReference>
<sequence length="285" mass="33389">MKKVILFLFVCWIQQAYSQKADTALKFDKRYTQCEKKWVVLSKVDTAKKYNYGYVYIDEQAGFTFDLQGAFAVDEKGRYVGDTMLLKKTGSIKYRIAPNWKPLALLPVKHLQELKLPIEPAWIKNYYHYTDTAYHNYRLGWVYNDANECDTALKYLEKAYQINPHKADVEFEMAYAYNVLKRYEDAVKVLKPAIDKNPDNPLLIKELGYAYLKLNALEQALAVYLRAYNAFTEQKSEAKGEAAFNSARIYKRQEKLPEYKIWMMKAKDCTPETSPYYKYIVAEGF</sequence>
<organism evidence="4 5">
    <name type="scientific">Mucilaginibacter lutimaris</name>
    <dbReference type="NCBI Taxonomy" id="931629"/>
    <lineage>
        <taxon>Bacteria</taxon>
        <taxon>Pseudomonadati</taxon>
        <taxon>Bacteroidota</taxon>
        <taxon>Sphingobacteriia</taxon>
        <taxon>Sphingobacteriales</taxon>
        <taxon>Sphingobacteriaceae</taxon>
        <taxon>Mucilaginibacter</taxon>
    </lineage>
</organism>
<evidence type="ECO:0000313" key="4">
    <source>
        <dbReference type="EMBL" id="MFD0763704.1"/>
    </source>
</evidence>
<keyword evidence="2 3" id="KW-0802">TPR repeat</keyword>
<feature type="repeat" description="TPR" evidence="3">
    <location>
        <begin position="133"/>
        <end position="166"/>
    </location>
</feature>
<reference evidence="5" key="1">
    <citation type="journal article" date="2019" name="Int. J. Syst. Evol. Microbiol.">
        <title>The Global Catalogue of Microorganisms (GCM) 10K type strain sequencing project: providing services to taxonomists for standard genome sequencing and annotation.</title>
        <authorList>
            <consortium name="The Broad Institute Genomics Platform"/>
            <consortium name="The Broad Institute Genome Sequencing Center for Infectious Disease"/>
            <person name="Wu L."/>
            <person name="Ma J."/>
        </authorList>
    </citation>
    <scope>NUCLEOTIDE SEQUENCE [LARGE SCALE GENOMIC DNA]</scope>
    <source>
        <strain evidence="5">CCUG 60742</strain>
    </source>
</reference>
<dbReference type="SUPFAM" id="SSF48452">
    <property type="entry name" value="TPR-like"/>
    <property type="match status" value="1"/>
</dbReference>
<evidence type="ECO:0000256" key="2">
    <source>
        <dbReference type="ARBA" id="ARBA00022803"/>
    </source>
</evidence>
<evidence type="ECO:0000256" key="1">
    <source>
        <dbReference type="ARBA" id="ARBA00022737"/>
    </source>
</evidence>
<accession>A0ABW2ZBC4</accession>
<dbReference type="InterPro" id="IPR051012">
    <property type="entry name" value="CellSynth/LPSAsmb/PSIAsmb"/>
</dbReference>
<dbReference type="PROSITE" id="PS50005">
    <property type="entry name" value="TPR"/>
    <property type="match status" value="2"/>
</dbReference>
<protein>
    <submittedName>
        <fullName evidence="4">Tetratricopeptide repeat protein</fullName>
    </submittedName>
</protein>
<comment type="caution">
    <text evidence="4">The sequence shown here is derived from an EMBL/GenBank/DDBJ whole genome shotgun (WGS) entry which is preliminary data.</text>
</comment>
<dbReference type="SMART" id="SM00028">
    <property type="entry name" value="TPR"/>
    <property type="match status" value="3"/>
</dbReference>
<evidence type="ECO:0000256" key="3">
    <source>
        <dbReference type="PROSITE-ProRule" id="PRU00339"/>
    </source>
</evidence>
<dbReference type="InterPro" id="IPR019734">
    <property type="entry name" value="TPR_rpt"/>
</dbReference>
<keyword evidence="1" id="KW-0677">Repeat</keyword>
<dbReference type="PANTHER" id="PTHR45586">
    <property type="entry name" value="TPR REPEAT-CONTAINING PROTEIN PA4667"/>
    <property type="match status" value="1"/>
</dbReference>
<name>A0ABW2ZBC4_9SPHI</name>
<feature type="repeat" description="TPR" evidence="3">
    <location>
        <begin position="167"/>
        <end position="200"/>
    </location>
</feature>